<name>A0ABQ6F563_9VIBR</name>
<protein>
    <submittedName>
        <fullName evidence="1">Uncharacterized protein</fullName>
    </submittedName>
</protein>
<accession>A0ABQ6F563</accession>
<dbReference type="Proteomes" id="UP001157138">
    <property type="component" value="Unassembled WGS sequence"/>
</dbReference>
<sequence>MKLRLRTLSTDHEMFEFAQRYQAVSGNCITPEELTRRTHVDAFFDSNGKMCAGFTTNSEQPLIYLSDLPEEMSHHALYDSVSDIVEGGSIWVDSALNDFERGYVFIRASWRAFTMKKRIFMGGARNPKVAKRQKFIFRKVLFEGKTDRFEYLCILYCGRKYILVQIGLFILRYWISQPINNWLSSLRNATTALISRL</sequence>
<gene>
    <name evidence="1" type="ORF">GCM10007938_37340</name>
</gene>
<proteinExistence type="predicted"/>
<reference evidence="2" key="1">
    <citation type="journal article" date="2019" name="Int. J. Syst. Evol. Microbiol.">
        <title>The Global Catalogue of Microorganisms (GCM) 10K type strain sequencing project: providing services to taxonomists for standard genome sequencing and annotation.</title>
        <authorList>
            <consortium name="The Broad Institute Genomics Platform"/>
            <consortium name="The Broad Institute Genome Sequencing Center for Infectious Disease"/>
            <person name="Wu L."/>
            <person name="Ma J."/>
        </authorList>
    </citation>
    <scope>NUCLEOTIDE SEQUENCE [LARGE SCALE GENOMIC DNA]</scope>
    <source>
        <strain evidence="2">NBRC 108723</strain>
    </source>
</reference>
<evidence type="ECO:0000313" key="2">
    <source>
        <dbReference type="Proteomes" id="UP001157138"/>
    </source>
</evidence>
<comment type="caution">
    <text evidence="1">The sequence shown here is derived from an EMBL/GenBank/DDBJ whole genome shotgun (WGS) entry which is preliminary data.</text>
</comment>
<keyword evidence="2" id="KW-1185">Reference proteome</keyword>
<dbReference type="RefSeq" id="WP_284193787.1">
    <property type="nucleotide sequence ID" value="NZ_BSPW01000089.1"/>
</dbReference>
<evidence type="ECO:0000313" key="1">
    <source>
        <dbReference type="EMBL" id="GLT19951.1"/>
    </source>
</evidence>
<organism evidence="1 2">
    <name type="scientific">Vibrio zhanjiangensis</name>
    <dbReference type="NCBI Taxonomy" id="1046128"/>
    <lineage>
        <taxon>Bacteria</taxon>
        <taxon>Pseudomonadati</taxon>
        <taxon>Pseudomonadota</taxon>
        <taxon>Gammaproteobacteria</taxon>
        <taxon>Vibrionales</taxon>
        <taxon>Vibrionaceae</taxon>
        <taxon>Vibrio</taxon>
    </lineage>
</organism>
<dbReference type="EMBL" id="BSPW01000089">
    <property type="protein sequence ID" value="GLT19951.1"/>
    <property type="molecule type" value="Genomic_DNA"/>
</dbReference>